<dbReference type="GO" id="GO:0006950">
    <property type="term" value="P:response to stress"/>
    <property type="evidence" value="ECO:0007669"/>
    <property type="project" value="TreeGrafter"/>
</dbReference>
<sequence length="158" mass="18018">MKKQQPSLLESIGQTRPFSSIGQETLVSLLKTADVIRTRAERDLEPYGLTFQQYNVLRILRGAGEPLQTMEIANRLIEHAPGMTRLLDRLEAKKLIQRERMSTDRRVVLCSLTEAGRELLLSSDAAMDKIDHTTLESMDMTDLKSLLTILADVRERFF</sequence>
<dbReference type="InterPro" id="IPR036388">
    <property type="entry name" value="WH-like_DNA-bd_sf"/>
</dbReference>
<feature type="domain" description="HTH marR-type" evidence="1">
    <location>
        <begin position="22"/>
        <end position="155"/>
    </location>
</feature>
<dbReference type="SUPFAM" id="SSF46785">
    <property type="entry name" value="Winged helix' DNA-binding domain"/>
    <property type="match status" value="1"/>
</dbReference>
<reference evidence="2 3" key="1">
    <citation type="submission" date="2016-09" db="EMBL/GenBank/DDBJ databases">
        <title>Genome-resolved meta-omics ties microbial dynamics to process performance in biotechnology for thiocyanate degradation.</title>
        <authorList>
            <person name="Kantor R.S."/>
            <person name="Huddy R.J."/>
            <person name="Iyer R."/>
            <person name="Thomas B.C."/>
            <person name="Brown C.T."/>
            <person name="Anantharaman K."/>
            <person name="Tringe S."/>
            <person name="Hettich R.L."/>
            <person name="Harrison S.T."/>
            <person name="Banfield J.F."/>
        </authorList>
    </citation>
    <scope>NUCLEOTIDE SEQUENCE [LARGE SCALE GENOMIC DNA]</scope>
    <source>
        <strain evidence="2">59-99</strain>
    </source>
</reference>
<organism evidence="2 3">
    <name type="scientific">Candidatus Kapaibacterium thiocyanatum</name>
    <dbReference type="NCBI Taxonomy" id="1895771"/>
    <lineage>
        <taxon>Bacteria</taxon>
        <taxon>Pseudomonadati</taxon>
        <taxon>Candidatus Kapaibacteriota</taxon>
        <taxon>Candidatus Kapaibacteriia</taxon>
        <taxon>Candidatus Kapaibacteriales</taxon>
        <taxon>Candidatus Kapaibacteriaceae</taxon>
        <taxon>Candidatus Kapaibacterium</taxon>
    </lineage>
</organism>
<dbReference type="PRINTS" id="PR00598">
    <property type="entry name" value="HTHMARR"/>
</dbReference>
<dbReference type="Pfam" id="PF12802">
    <property type="entry name" value="MarR_2"/>
    <property type="match status" value="1"/>
</dbReference>
<evidence type="ECO:0000313" key="3">
    <source>
        <dbReference type="Proteomes" id="UP000184233"/>
    </source>
</evidence>
<dbReference type="InterPro" id="IPR039422">
    <property type="entry name" value="MarR/SlyA-like"/>
</dbReference>
<dbReference type="InterPro" id="IPR036390">
    <property type="entry name" value="WH_DNA-bd_sf"/>
</dbReference>
<dbReference type="PANTHER" id="PTHR33164">
    <property type="entry name" value="TRANSCRIPTIONAL REGULATOR, MARR FAMILY"/>
    <property type="match status" value="1"/>
</dbReference>
<protein>
    <recommendedName>
        <fullName evidence="1">HTH marR-type domain-containing protein</fullName>
    </recommendedName>
</protein>
<dbReference type="AlphaFoldDB" id="A0A1M3KXB9"/>
<dbReference type="STRING" id="1895771.BGO89_10980"/>
<dbReference type="PROSITE" id="PS50995">
    <property type="entry name" value="HTH_MARR_2"/>
    <property type="match status" value="1"/>
</dbReference>
<evidence type="ECO:0000313" key="2">
    <source>
        <dbReference type="EMBL" id="OJX57027.1"/>
    </source>
</evidence>
<dbReference type="PANTHER" id="PTHR33164:SF101">
    <property type="entry name" value="TRANSCRIPTIONAL REPRESSOR MPRA"/>
    <property type="match status" value="1"/>
</dbReference>
<dbReference type="InterPro" id="IPR000835">
    <property type="entry name" value="HTH_MarR-typ"/>
</dbReference>
<dbReference type="GO" id="GO:0003700">
    <property type="term" value="F:DNA-binding transcription factor activity"/>
    <property type="evidence" value="ECO:0007669"/>
    <property type="project" value="InterPro"/>
</dbReference>
<evidence type="ECO:0000259" key="1">
    <source>
        <dbReference type="PROSITE" id="PS50995"/>
    </source>
</evidence>
<dbReference type="EMBL" id="MKVH01000024">
    <property type="protein sequence ID" value="OJX57027.1"/>
    <property type="molecule type" value="Genomic_DNA"/>
</dbReference>
<name>A0A1M3KXB9_9BACT</name>
<dbReference type="Proteomes" id="UP000184233">
    <property type="component" value="Unassembled WGS sequence"/>
</dbReference>
<comment type="caution">
    <text evidence="2">The sequence shown here is derived from an EMBL/GenBank/DDBJ whole genome shotgun (WGS) entry which is preliminary data.</text>
</comment>
<dbReference type="Gene3D" id="1.10.10.10">
    <property type="entry name" value="Winged helix-like DNA-binding domain superfamily/Winged helix DNA-binding domain"/>
    <property type="match status" value="1"/>
</dbReference>
<gene>
    <name evidence="2" type="ORF">BGO89_10980</name>
</gene>
<dbReference type="SMART" id="SM00347">
    <property type="entry name" value="HTH_MARR"/>
    <property type="match status" value="1"/>
</dbReference>
<accession>A0A1M3KXB9</accession>
<proteinExistence type="predicted"/>